<protein>
    <recommendedName>
        <fullName evidence="7">Major facilitator superfamily associated domain-containing protein</fullName>
    </recommendedName>
</protein>
<dbReference type="InterPro" id="IPR051717">
    <property type="entry name" value="MFS_MFSD6"/>
</dbReference>
<evidence type="ECO:0000256" key="1">
    <source>
        <dbReference type="ARBA" id="ARBA00004141"/>
    </source>
</evidence>
<comment type="similarity">
    <text evidence="2">Belongs to the major facilitator superfamily. MFSD6 family.</text>
</comment>
<name>A0AAV0XV87_9HEMI</name>
<dbReference type="EMBL" id="CARXXK010001015">
    <property type="protein sequence ID" value="CAI6371722.1"/>
    <property type="molecule type" value="Genomic_DNA"/>
</dbReference>
<feature type="transmembrane region" description="Helical" evidence="6">
    <location>
        <begin position="513"/>
        <end position="531"/>
    </location>
</feature>
<keyword evidence="9" id="KW-1185">Reference proteome</keyword>
<feature type="transmembrane region" description="Helical" evidence="6">
    <location>
        <begin position="426"/>
        <end position="448"/>
    </location>
</feature>
<dbReference type="Proteomes" id="UP001160148">
    <property type="component" value="Unassembled WGS sequence"/>
</dbReference>
<evidence type="ECO:0000313" key="8">
    <source>
        <dbReference type="EMBL" id="CAI6371722.1"/>
    </source>
</evidence>
<reference evidence="8 9" key="1">
    <citation type="submission" date="2023-01" db="EMBL/GenBank/DDBJ databases">
        <authorList>
            <person name="Whitehead M."/>
        </authorList>
    </citation>
    <scope>NUCLEOTIDE SEQUENCE [LARGE SCALE GENOMIC DNA]</scope>
</reference>
<dbReference type="PANTHER" id="PTHR16172:SF37">
    <property type="entry name" value="RE36877P"/>
    <property type="match status" value="1"/>
</dbReference>
<comment type="caution">
    <text evidence="8">The sequence shown here is derived from an EMBL/GenBank/DDBJ whole genome shotgun (WGS) entry which is preliminary data.</text>
</comment>
<feature type="transmembrane region" description="Helical" evidence="6">
    <location>
        <begin position="77"/>
        <end position="95"/>
    </location>
</feature>
<dbReference type="PANTHER" id="PTHR16172">
    <property type="entry name" value="MAJOR FACILITATOR SUPERFAMILY DOMAIN-CONTAINING PROTEIN 6-LIKE"/>
    <property type="match status" value="1"/>
</dbReference>
<organism evidence="8 9">
    <name type="scientific">Macrosiphum euphorbiae</name>
    <name type="common">potato aphid</name>
    <dbReference type="NCBI Taxonomy" id="13131"/>
    <lineage>
        <taxon>Eukaryota</taxon>
        <taxon>Metazoa</taxon>
        <taxon>Ecdysozoa</taxon>
        <taxon>Arthropoda</taxon>
        <taxon>Hexapoda</taxon>
        <taxon>Insecta</taxon>
        <taxon>Pterygota</taxon>
        <taxon>Neoptera</taxon>
        <taxon>Paraneoptera</taxon>
        <taxon>Hemiptera</taxon>
        <taxon>Sternorrhyncha</taxon>
        <taxon>Aphidomorpha</taxon>
        <taxon>Aphidoidea</taxon>
        <taxon>Aphididae</taxon>
        <taxon>Macrosiphini</taxon>
        <taxon>Macrosiphum</taxon>
    </lineage>
</organism>
<evidence type="ECO:0000256" key="6">
    <source>
        <dbReference type="SAM" id="Phobius"/>
    </source>
</evidence>
<keyword evidence="3 6" id="KW-0812">Transmembrane</keyword>
<evidence type="ECO:0000256" key="2">
    <source>
        <dbReference type="ARBA" id="ARBA00005241"/>
    </source>
</evidence>
<feature type="transmembrane region" description="Helical" evidence="6">
    <location>
        <begin position="309"/>
        <end position="327"/>
    </location>
</feature>
<dbReference type="InterPro" id="IPR024989">
    <property type="entry name" value="MFS_assoc_dom"/>
</dbReference>
<feature type="transmembrane region" description="Helical" evidence="6">
    <location>
        <begin position="48"/>
        <end position="68"/>
    </location>
</feature>
<dbReference type="GO" id="GO:0016020">
    <property type="term" value="C:membrane"/>
    <property type="evidence" value="ECO:0007669"/>
    <property type="project" value="UniProtKB-SubCell"/>
</dbReference>
<keyword evidence="4 6" id="KW-1133">Transmembrane helix</keyword>
<feature type="transmembrane region" description="Helical" evidence="6">
    <location>
        <begin position="380"/>
        <end position="406"/>
    </location>
</feature>
<evidence type="ECO:0000256" key="5">
    <source>
        <dbReference type="ARBA" id="ARBA00023136"/>
    </source>
</evidence>
<gene>
    <name evidence="8" type="ORF">MEUPH1_LOCUS25692</name>
</gene>
<feature type="transmembrane region" description="Helical" evidence="6">
    <location>
        <begin position="15"/>
        <end position="36"/>
    </location>
</feature>
<feature type="domain" description="Major facilitator superfamily associated" evidence="7">
    <location>
        <begin position="11"/>
        <end position="513"/>
    </location>
</feature>
<feature type="transmembrane region" description="Helical" evidence="6">
    <location>
        <begin position="339"/>
        <end position="359"/>
    </location>
</feature>
<evidence type="ECO:0000256" key="3">
    <source>
        <dbReference type="ARBA" id="ARBA00022692"/>
    </source>
</evidence>
<dbReference type="AlphaFoldDB" id="A0AAV0XV87"/>
<dbReference type="Gene3D" id="1.20.1250.20">
    <property type="entry name" value="MFS general substrate transporter like domains"/>
    <property type="match status" value="2"/>
</dbReference>
<dbReference type="Pfam" id="PF12832">
    <property type="entry name" value="MFS_1_like"/>
    <property type="match status" value="1"/>
</dbReference>
<feature type="transmembrane region" description="Helical" evidence="6">
    <location>
        <begin position="469"/>
        <end position="493"/>
    </location>
</feature>
<evidence type="ECO:0000313" key="9">
    <source>
        <dbReference type="Proteomes" id="UP001160148"/>
    </source>
</evidence>
<sequence>MFGIKVNTKLLPLKMCYFLIFACLTFMDAFLPTIASQLGYSIADYYDAAMKFMSVISMVVVPLSGVIVDKFRIKKKLFLMSIFGIGVVSILFLFVPKAPLDLAKIELKCDAQTTTMTVVNENNNLQTTSNFTYSTVANHTRGDELITCKLNCQYAELCSAGFEINNLKTQSDLSYVWMRTTNESQNKFNQIDLALIPKDLEQTEQVNANSYVFQVLSVQINGTQIRTPICQCHLKTFCHIASCSNDKIMKVATVTTYRGNVFNLYQFWIFIGLLATYWSCDLISVALINPICLDTLGDKSEEDFGRQKCWSSIGWGVSAIFIEWLVYLDKKDIDHSPVFYCGALIMALNLGVVKTIKVVETNKSEGRWKNMGGLFTKYYMIRFCIWSIFNTLFHTIVTNFLFWHMYDMDSANNGHSQREWPKTIHGLAQVIQCFGSEIPFFFWSGWIIRKIGYGNCMAVVMGSMAIRMYLYTVIWNPTWVIAIELLNGVTYALGFSVKMSYAKKVAPPDTLNTIIIGFIGFFDFIGTLLFINGTKYIIL</sequence>
<dbReference type="SUPFAM" id="SSF103473">
    <property type="entry name" value="MFS general substrate transporter"/>
    <property type="match status" value="1"/>
</dbReference>
<evidence type="ECO:0000256" key="4">
    <source>
        <dbReference type="ARBA" id="ARBA00022989"/>
    </source>
</evidence>
<keyword evidence="5 6" id="KW-0472">Membrane</keyword>
<proteinExistence type="inferred from homology"/>
<dbReference type="InterPro" id="IPR036259">
    <property type="entry name" value="MFS_trans_sf"/>
</dbReference>
<accession>A0AAV0XV87</accession>
<comment type="subcellular location">
    <subcellularLocation>
        <location evidence="1">Membrane</location>
        <topology evidence="1">Multi-pass membrane protein</topology>
    </subcellularLocation>
</comment>
<feature type="transmembrane region" description="Helical" evidence="6">
    <location>
        <begin position="267"/>
        <end position="288"/>
    </location>
</feature>
<evidence type="ECO:0000259" key="7">
    <source>
        <dbReference type="Pfam" id="PF12832"/>
    </source>
</evidence>